<gene>
    <name evidence="2" type="ORF">Bhyg_00891</name>
</gene>
<evidence type="ECO:0000313" key="3">
    <source>
        <dbReference type="Proteomes" id="UP001151699"/>
    </source>
</evidence>
<name>A0A9Q0S6B4_9DIPT</name>
<keyword evidence="3" id="KW-1185">Reference proteome</keyword>
<dbReference type="AlphaFoldDB" id="A0A9Q0S6B4"/>
<protein>
    <submittedName>
        <fullName evidence="2">Uncharacterized protein</fullName>
    </submittedName>
</protein>
<evidence type="ECO:0000256" key="1">
    <source>
        <dbReference type="SAM" id="Coils"/>
    </source>
</evidence>
<keyword evidence="1" id="KW-0175">Coiled coil</keyword>
<proteinExistence type="predicted"/>
<reference evidence="2" key="1">
    <citation type="submission" date="2022-07" db="EMBL/GenBank/DDBJ databases">
        <authorList>
            <person name="Trinca V."/>
            <person name="Uliana J.V.C."/>
            <person name="Torres T.T."/>
            <person name="Ward R.J."/>
            <person name="Monesi N."/>
        </authorList>
    </citation>
    <scope>NUCLEOTIDE SEQUENCE</scope>
    <source>
        <strain evidence="2">HSMRA1968</strain>
        <tissue evidence="2">Whole embryos</tissue>
    </source>
</reference>
<sequence length="122" mass="13733">MDSKNADTSNKDKHCDKCAVKLYHENGEPLEEIVTNPCGCIVHESCQFKYGYYKEKQYSDVCVACCKAIDESEELLKAIAMLKATVVSEKRKALKEIAELKASLAAEQEKVNKLTKELNKNK</sequence>
<dbReference type="Proteomes" id="UP001151699">
    <property type="component" value="Chromosome A"/>
</dbReference>
<feature type="coiled-coil region" evidence="1">
    <location>
        <begin position="90"/>
        <end position="117"/>
    </location>
</feature>
<comment type="caution">
    <text evidence="2">The sequence shown here is derived from an EMBL/GenBank/DDBJ whole genome shotgun (WGS) entry which is preliminary data.</text>
</comment>
<organism evidence="2 3">
    <name type="scientific">Pseudolycoriella hygida</name>
    <dbReference type="NCBI Taxonomy" id="35572"/>
    <lineage>
        <taxon>Eukaryota</taxon>
        <taxon>Metazoa</taxon>
        <taxon>Ecdysozoa</taxon>
        <taxon>Arthropoda</taxon>
        <taxon>Hexapoda</taxon>
        <taxon>Insecta</taxon>
        <taxon>Pterygota</taxon>
        <taxon>Neoptera</taxon>
        <taxon>Endopterygota</taxon>
        <taxon>Diptera</taxon>
        <taxon>Nematocera</taxon>
        <taxon>Sciaroidea</taxon>
        <taxon>Sciaridae</taxon>
        <taxon>Pseudolycoriella</taxon>
    </lineage>
</organism>
<dbReference type="EMBL" id="WJQU01000001">
    <property type="protein sequence ID" value="KAJ6645683.1"/>
    <property type="molecule type" value="Genomic_DNA"/>
</dbReference>
<accession>A0A9Q0S6B4</accession>
<evidence type="ECO:0000313" key="2">
    <source>
        <dbReference type="EMBL" id="KAJ6645683.1"/>
    </source>
</evidence>